<dbReference type="AlphaFoldDB" id="A0A8J5NZD2"/>
<sequence>MSSLLQFYHCKSVVVIIGKGIGKRFSHWACAPDRGNWIICVVTAQANDCDGRTVGRSKMAGVAFYFPCSICYGT</sequence>
<evidence type="ECO:0000313" key="1">
    <source>
        <dbReference type="EMBL" id="KAG7410949.1"/>
    </source>
</evidence>
<name>A0A8J5NZD2_FUSOX</name>
<evidence type="ECO:0000313" key="2">
    <source>
        <dbReference type="Proteomes" id="UP000694050"/>
    </source>
</evidence>
<comment type="caution">
    <text evidence="1">The sequence shown here is derived from an EMBL/GenBank/DDBJ whole genome shotgun (WGS) entry which is preliminary data.</text>
</comment>
<proteinExistence type="predicted"/>
<gene>
    <name evidence="1" type="ORF">Forpe1208_v010296</name>
</gene>
<protein>
    <submittedName>
        <fullName evidence="1">Uncharacterized protein</fullName>
    </submittedName>
</protein>
<organism evidence="1 2">
    <name type="scientific">Fusarium oxysporum f. sp. rapae</name>
    <dbReference type="NCBI Taxonomy" id="485398"/>
    <lineage>
        <taxon>Eukaryota</taxon>
        <taxon>Fungi</taxon>
        <taxon>Dikarya</taxon>
        <taxon>Ascomycota</taxon>
        <taxon>Pezizomycotina</taxon>
        <taxon>Sordariomycetes</taxon>
        <taxon>Hypocreomycetidae</taxon>
        <taxon>Hypocreales</taxon>
        <taxon>Nectriaceae</taxon>
        <taxon>Fusarium</taxon>
        <taxon>Fusarium oxysporum species complex</taxon>
    </lineage>
</organism>
<accession>A0A8J5NZD2</accession>
<reference evidence="1" key="1">
    <citation type="submission" date="2021-04" db="EMBL/GenBank/DDBJ databases">
        <title>First draft genome resource for Brassicaceae pathogens Fusarium oxysporum f. sp. raphani and Fusarium oxysporum f. sp. rapae.</title>
        <authorList>
            <person name="Asai S."/>
        </authorList>
    </citation>
    <scope>NUCLEOTIDE SEQUENCE</scope>
    <source>
        <strain evidence="1">Tf1208</strain>
    </source>
</reference>
<dbReference type="EMBL" id="JAELUQ010000007">
    <property type="protein sequence ID" value="KAG7410949.1"/>
    <property type="molecule type" value="Genomic_DNA"/>
</dbReference>
<dbReference type="Proteomes" id="UP000694050">
    <property type="component" value="Unassembled WGS sequence"/>
</dbReference>